<dbReference type="Proteomes" id="UP000242715">
    <property type="component" value="Unassembled WGS sequence"/>
</dbReference>
<gene>
    <name evidence="2" type="ORF">TSUD_207640</name>
</gene>
<dbReference type="AlphaFoldDB" id="A0A2Z6NHQ9"/>
<protein>
    <submittedName>
        <fullName evidence="2">Uncharacterized protein</fullName>
    </submittedName>
</protein>
<keyword evidence="3" id="KW-1185">Reference proteome</keyword>
<feature type="transmembrane region" description="Helical" evidence="1">
    <location>
        <begin position="52"/>
        <end position="72"/>
    </location>
</feature>
<keyword evidence="1" id="KW-0472">Membrane</keyword>
<evidence type="ECO:0000256" key="1">
    <source>
        <dbReference type="SAM" id="Phobius"/>
    </source>
</evidence>
<organism evidence="2 3">
    <name type="scientific">Trifolium subterraneum</name>
    <name type="common">Subterranean clover</name>
    <dbReference type="NCBI Taxonomy" id="3900"/>
    <lineage>
        <taxon>Eukaryota</taxon>
        <taxon>Viridiplantae</taxon>
        <taxon>Streptophyta</taxon>
        <taxon>Embryophyta</taxon>
        <taxon>Tracheophyta</taxon>
        <taxon>Spermatophyta</taxon>
        <taxon>Magnoliopsida</taxon>
        <taxon>eudicotyledons</taxon>
        <taxon>Gunneridae</taxon>
        <taxon>Pentapetalae</taxon>
        <taxon>rosids</taxon>
        <taxon>fabids</taxon>
        <taxon>Fabales</taxon>
        <taxon>Fabaceae</taxon>
        <taxon>Papilionoideae</taxon>
        <taxon>50 kb inversion clade</taxon>
        <taxon>NPAAA clade</taxon>
        <taxon>Hologalegina</taxon>
        <taxon>IRL clade</taxon>
        <taxon>Trifolieae</taxon>
        <taxon>Trifolium</taxon>
    </lineage>
</organism>
<keyword evidence="1" id="KW-0812">Transmembrane</keyword>
<dbReference type="EMBL" id="DF973612">
    <property type="protein sequence ID" value="GAU35960.1"/>
    <property type="molecule type" value="Genomic_DNA"/>
</dbReference>
<reference evidence="3" key="1">
    <citation type="journal article" date="2017" name="Front. Plant Sci.">
        <title>Climate Clever Clovers: New Paradigm to Reduce the Environmental Footprint of Ruminants by Breeding Low Methanogenic Forages Utilizing Haplotype Variation.</title>
        <authorList>
            <person name="Kaur P."/>
            <person name="Appels R."/>
            <person name="Bayer P.E."/>
            <person name="Keeble-Gagnere G."/>
            <person name="Wang J."/>
            <person name="Hirakawa H."/>
            <person name="Shirasawa K."/>
            <person name="Vercoe P."/>
            <person name="Stefanova K."/>
            <person name="Durmic Z."/>
            <person name="Nichols P."/>
            <person name="Revell C."/>
            <person name="Isobe S.N."/>
            <person name="Edwards D."/>
            <person name="Erskine W."/>
        </authorList>
    </citation>
    <scope>NUCLEOTIDE SEQUENCE [LARGE SCALE GENOMIC DNA]</scope>
    <source>
        <strain evidence="3">cv. Daliak</strain>
    </source>
</reference>
<proteinExistence type="predicted"/>
<sequence length="80" mass="8929">MDVAMAMKLPTICAVSLPCHMNPLEPYALSPGPNAPNSQSMSDKDKEFLSTFAGWFGCLMLVLLLVMLCHFASKLHRFRR</sequence>
<accession>A0A2Z6NHQ9</accession>
<name>A0A2Z6NHQ9_TRISU</name>
<evidence type="ECO:0000313" key="3">
    <source>
        <dbReference type="Proteomes" id="UP000242715"/>
    </source>
</evidence>
<evidence type="ECO:0000313" key="2">
    <source>
        <dbReference type="EMBL" id="GAU35960.1"/>
    </source>
</evidence>
<keyword evidence="1" id="KW-1133">Transmembrane helix</keyword>